<dbReference type="InterPro" id="IPR051406">
    <property type="entry name" value="PLD_domain"/>
</dbReference>
<evidence type="ECO:0000256" key="4">
    <source>
        <dbReference type="ARBA" id="ARBA00022801"/>
    </source>
</evidence>
<feature type="domain" description="Phospholipase D-like" evidence="7">
    <location>
        <begin position="302"/>
        <end position="444"/>
    </location>
</feature>
<accession>A0A3A1QS75</accession>
<name>A0A3A1QS75_9BACI</name>
<dbReference type="PANTHER" id="PTHR43856:SF1">
    <property type="entry name" value="MITOCHONDRIAL CARDIOLIPIN HYDROLASE"/>
    <property type="match status" value="1"/>
</dbReference>
<gene>
    <name evidence="8" type="ORF">D3H55_19930</name>
</gene>
<dbReference type="EMBL" id="QXIR01000036">
    <property type="protein sequence ID" value="RIW29122.1"/>
    <property type="molecule type" value="Genomic_DNA"/>
</dbReference>
<evidence type="ECO:0000259" key="7">
    <source>
        <dbReference type="Pfam" id="PF13091"/>
    </source>
</evidence>
<dbReference type="GO" id="GO:0016042">
    <property type="term" value="P:lipid catabolic process"/>
    <property type="evidence" value="ECO:0007669"/>
    <property type="project" value="UniProtKB-KW"/>
</dbReference>
<dbReference type="Proteomes" id="UP000265801">
    <property type="component" value="Unassembled WGS sequence"/>
</dbReference>
<evidence type="ECO:0000256" key="3">
    <source>
        <dbReference type="ARBA" id="ARBA00012027"/>
    </source>
</evidence>
<comment type="catalytic activity">
    <reaction evidence="1">
        <text>a 1,2-diacyl-sn-glycero-3-phosphocholine + H2O = a 1,2-diacyl-sn-glycero-3-phosphate + choline + H(+)</text>
        <dbReference type="Rhea" id="RHEA:14445"/>
        <dbReference type="ChEBI" id="CHEBI:15354"/>
        <dbReference type="ChEBI" id="CHEBI:15377"/>
        <dbReference type="ChEBI" id="CHEBI:15378"/>
        <dbReference type="ChEBI" id="CHEBI:57643"/>
        <dbReference type="ChEBI" id="CHEBI:58608"/>
        <dbReference type="EC" id="3.1.4.4"/>
    </reaction>
</comment>
<organism evidence="8 9">
    <name type="scientific">Bacillus salacetis</name>
    <dbReference type="NCBI Taxonomy" id="2315464"/>
    <lineage>
        <taxon>Bacteria</taxon>
        <taxon>Bacillati</taxon>
        <taxon>Bacillota</taxon>
        <taxon>Bacilli</taxon>
        <taxon>Bacillales</taxon>
        <taxon>Bacillaceae</taxon>
        <taxon>Bacillus</taxon>
    </lineage>
</organism>
<dbReference type="GO" id="GO:0016891">
    <property type="term" value="F:RNA endonuclease activity producing 5'-phosphomonoesters, hydrolytic mechanism"/>
    <property type="evidence" value="ECO:0007669"/>
    <property type="project" value="TreeGrafter"/>
</dbReference>
<proteinExistence type="inferred from homology"/>
<dbReference type="CDD" id="cd09129">
    <property type="entry name" value="PLDc_unchar2_1"/>
    <property type="match status" value="1"/>
</dbReference>
<evidence type="ECO:0000256" key="6">
    <source>
        <dbReference type="ARBA" id="ARBA00023098"/>
    </source>
</evidence>
<keyword evidence="6" id="KW-0443">Lipid metabolism</keyword>
<protein>
    <recommendedName>
        <fullName evidence="3">phospholipase D</fullName>
        <ecNumber evidence="3">3.1.4.4</ecNumber>
    </recommendedName>
</protein>
<comment type="caution">
    <text evidence="8">The sequence shown here is derived from an EMBL/GenBank/DDBJ whole genome shotgun (WGS) entry which is preliminary data.</text>
</comment>
<dbReference type="SUPFAM" id="SSF56024">
    <property type="entry name" value="Phospholipase D/nuclease"/>
    <property type="match status" value="2"/>
</dbReference>
<dbReference type="GO" id="GO:0004630">
    <property type="term" value="F:phospholipase D activity"/>
    <property type="evidence" value="ECO:0007669"/>
    <property type="project" value="UniProtKB-EC"/>
</dbReference>
<evidence type="ECO:0000256" key="2">
    <source>
        <dbReference type="ARBA" id="ARBA00008664"/>
    </source>
</evidence>
<keyword evidence="5" id="KW-0442">Lipid degradation</keyword>
<dbReference type="OrthoDB" id="92272at2"/>
<evidence type="ECO:0000256" key="1">
    <source>
        <dbReference type="ARBA" id="ARBA00000798"/>
    </source>
</evidence>
<reference evidence="8 9" key="1">
    <citation type="submission" date="2018-09" db="EMBL/GenBank/DDBJ databases">
        <title>Bacillus saliacetes sp. nov., isolated from Thai shrimp paste (Ka-pi).</title>
        <authorList>
            <person name="Daroonpunt R."/>
            <person name="Tanasupawat S."/>
            <person name="Yiamsombut S."/>
        </authorList>
    </citation>
    <scope>NUCLEOTIDE SEQUENCE [LARGE SCALE GENOMIC DNA]</scope>
    <source>
        <strain evidence="8 9">SKP7-4</strain>
    </source>
</reference>
<dbReference type="EC" id="3.1.4.4" evidence="3"/>
<dbReference type="InterPro" id="IPR025202">
    <property type="entry name" value="PLD-like_dom"/>
</dbReference>
<dbReference type="PANTHER" id="PTHR43856">
    <property type="entry name" value="CARDIOLIPIN HYDROLASE"/>
    <property type="match status" value="1"/>
</dbReference>
<comment type="similarity">
    <text evidence="2">Belongs to the phospholipase D family.</text>
</comment>
<evidence type="ECO:0000313" key="9">
    <source>
        <dbReference type="Proteomes" id="UP000265801"/>
    </source>
</evidence>
<keyword evidence="4" id="KW-0378">Hydrolase</keyword>
<dbReference type="AlphaFoldDB" id="A0A3A1QS75"/>
<keyword evidence="9" id="KW-1185">Reference proteome</keyword>
<dbReference type="RefSeq" id="WP_119549061.1">
    <property type="nucleotide sequence ID" value="NZ_QXIR01000036.1"/>
</dbReference>
<evidence type="ECO:0000256" key="5">
    <source>
        <dbReference type="ARBA" id="ARBA00022963"/>
    </source>
</evidence>
<dbReference type="Gene3D" id="3.30.870.10">
    <property type="entry name" value="Endonuclease Chain A"/>
    <property type="match status" value="2"/>
</dbReference>
<sequence length="481" mass="55397">MKPLMNWGKKRSVLITLLILVYFGSVMFYQTHKPLPEGISYEGEIFRTNDIDFLYDLSYKDPAGQFFHESRIFERVNQMIAEAKDFVVIDMFLFNSYYDGEYEMPDLAGNLAKALIEKKRQDPDMEMVFITDHVNTTYGSHPAPEVEDLKENGIDVMYTDLLPLRDSNFVYSSVWRTFFQWFQSEPEDKGWLPNPMASTAPKVTVRSYLELLNVKANHRKVAVTDQSALITSANPHNASGLHSNIAFEVKGPIIGDILKTEKAAARYSEGPKLPDYNSSGESGGSIKAQVLTEGKIHERALEELDRAGKGDTVWLGMFYIAERKVINSLIGAARRGAEVRMILDPNTNAFGQQKMGLPNIPVASELHRRGEENIHIRWYNTKMEQYHTKLLYIEKKDKAIILGGSTNYTTRNFEDLNLETNLWVETPLDQEVNKEVADYFTRLWDNKDGLYTEKFKEKDYEITWLKYIGYRIQKLLNFTTY</sequence>
<dbReference type="Pfam" id="PF13091">
    <property type="entry name" value="PLDc_2"/>
    <property type="match status" value="1"/>
</dbReference>
<evidence type="ECO:0000313" key="8">
    <source>
        <dbReference type="EMBL" id="RIW29122.1"/>
    </source>
</evidence>
<dbReference type="CDD" id="cd09130">
    <property type="entry name" value="PLDc_unchar2_2"/>
    <property type="match status" value="1"/>
</dbReference>